<dbReference type="InterPro" id="IPR003477">
    <property type="entry name" value="PemK-like"/>
</dbReference>
<dbReference type="GO" id="GO:0003677">
    <property type="term" value="F:DNA binding"/>
    <property type="evidence" value="ECO:0007669"/>
    <property type="project" value="InterPro"/>
</dbReference>
<dbReference type="InterPro" id="IPR011067">
    <property type="entry name" value="Plasmid_toxin/cell-grow_inhib"/>
</dbReference>
<dbReference type="EMBL" id="JAZBJZ010000031">
    <property type="protein sequence ID" value="MEE3717052.1"/>
    <property type="molecule type" value="Genomic_DNA"/>
</dbReference>
<keyword evidence="3" id="KW-0378">Hydrolase</keyword>
<name>A0AAW9PS13_9CYAN</name>
<evidence type="ECO:0000313" key="4">
    <source>
        <dbReference type="EMBL" id="MEE3717052.1"/>
    </source>
</evidence>
<dbReference type="EC" id="3.1.-.-" evidence="3"/>
<dbReference type="GO" id="GO:0016075">
    <property type="term" value="P:rRNA catabolic process"/>
    <property type="evidence" value="ECO:0007669"/>
    <property type="project" value="TreeGrafter"/>
</dbReference>
<dbReference type="GO" id="GO:0006402">
    <property type="term" value="P:mRNA catabolic process"/>
    <property type="evidence" value="ECO:0007669"/>
    <property type="project" value="TreeGrafter"/>
</dbReference>
<comment type="function">
    <text evidence="3">Toxic component of a type II toxin-antitoxin (TA) system.</text>
</comment>
<evidence type="ECO:0000313" key="5">
    <source>
        <dbReference type="Proteomes" id="UP001333818"/>
    </source>
</evidence>
<keyword evidence="2" id="KW-1277">Toxin-antitoxin system</keyword>
<accession>A0AAW9PS13</accession>
<dbReference type="Pfam" id="PF02452">
    <property type="entry name" value="PemK_toxin"/>
    <property type="match status" value="1"/>
</dbReference>
<proteinExistence type="inferred from homology"/>
<keyword evidence="3" id="KW-0540">Nuclease</keyword>
<dbReference type="SUPFAM" id="SSF50118">
    <property type="entry name" value="Cell growth inhibitor/plasmid maintenance toxic component"/>
    <property type="match status" value="1"/>
</dbReference>
<evidence type="ECO:0000256" key="1">
    <source>
        <dbReference type="ARBA" id="ARBA00007521"/>
    </source>
</evidence>
<reference evidence="4" key="1">
    <citation type="submission" date="2024-01" db="EMBL/GenBank/DDBJ databases">
        <title>Bank of Algae and Cyanobacteria of the Azores (BACA) strain genomes.</title>
        <authorList>
            <person name="Luz R."/>
            <person name="Cordeiro R."/>
            <person name="Fonseca A."/>
            <person name="Goncalves V."/>
        </authorList>
    </citation>
    <scope>NUCLEOTIDE SEQUENCE</scope>
    <source>
        <strain evidence="4">BACA0141</strain>
    </source>
</reference>
<dbReference type="Gene3D" id="2.30.30.110">
    <property type="match status" value="1"/>
</dbReference>
<dbReference type="PIRSF" id="PIRSF033490">
    <property type="entry name" value="MazF"/>
    <property type="match status" value="1"/>
</dbReference>
<dbReference type="PANTHER" id="PTHR33988">
    <property type="entry name" value="ENDORIBONUCLEASE MAZF-RELATED"/>
    <property type="match status" value="1"/>
</dbReference>
<comment type="similarity">
    <text evidence="1 3">Belongs to the PemK/MazF family.</text>
</comment>
<evidence type="ECO:0000256" key="3">
    <source>
        <dbReference type="PIRNR" id="PIRNR033490"/>
    </source>
</evidence>
<protein>
    <recommendedName>
        <fullName evidence="3">mRNA interferase</fullName>
        <ecNumber evidence="3">3.1.-.-</ecNumber>
    </recommendedName>
</protein>
<dbReference type="PANTHER" id="PTHR33988:SF3">
    <property type="entry name" value="ENDORIBONUCLEASE TOXIN CHPB-RELATED"/>
    <property type="match status" value="1"/>
</dbReference>
<dbReference type="GO" id="GO:0004521">
    <property type="term" value="F:RNA endonuclease activity"/>
    <property type="evidence" value="ECO:0007669"/>
    <property type="project" value="TreeGrafter"/>
</dbReference>
<keyword evidence="5" id="KW-1185">Reference proteome</keyword>
<dbReference type="AlphaFoldDB" id="A0AAW9PS13"/>
<gene>
    <name evidence="4" type="ORF">V2H45_09870</name>
</gene>
<sequence length="113" mass="12232">MRRGDIYLVSLDPTEGHEQQGTRPVLIVSPDRFNALTKVPIVVPITSGGNFARTAGFAVSLESAGTRTKGMIHCDQPRPIDLSARKARKLESVPPAIVDDVLAKITTLFIPEP</sequence>
<evidence type="ECO:0000256" key="2">
    <source>
        <dbReference type="ARBA" id="ARBA00022649"/>
    </source>
</evidence>
<comment type="caution">
    <text evidence="4">The sequence shown here is derived from an EMBL/GenBank/DDBJ whole genome shotgun (WGS) entry which is preliminary data.</text>
</comment>
<dbReference type="Proteomes" id="UP001333818">
    <property type="component" value="Unassembled WGS sequence"/>
</dbReference>
<keyword evidence="3" id="KW-0255">Endonuclease</keyword>
<dbReference type="RefSeq" id="WP_330483481.1">
    <property type="nucleotide sequence ID" value="NZ_JAZBJZ010000031.1"/>
</dbReference>
<organism evidence="4 5">
    <name type="scientific">Tumidithrix elongata BACA0141</name>
    <dbReference type="NCBI Taxonomy" id="2716417"/>
    <lineage>
        <taxon>Bacteria</taxon>
        <taxon>Bacillati</taxon>
        <taxon>Cyanobacteriota</taxon>
        <taxon>Cyanophyceae</taxon>
        <taxon>Pseudanabaenales</taxon>
        <taxon>Pseudanabaenaceae</taxon>
        <taxon>Tumidithrix</taxon>
        <taxon>Tumidithrix elongata</taxon>
    </lineage>
</organism>
<dbReference type="GO" id="GO:0016787">
    <property type="term" value="F:hydrolase activity"/>
    <property type="evidence" value="ECO:0007669"/>
    <property type="project" value="UniProtKB-KW"/>
</dbReference>